<evidence type="ECO:0000259" key="2">
    <source>
        <dbReference type="Pfam" id="PF13185"/>
    </source>
</evidence>
<keyword evidence="1" id="KW-0472">Membrane</keyword>
<feature type="transmembrane region" description="Helical" evidence="1">
    <location>
        <begin position="258"/>
        <end position="278"/>
    </location>
</feature>
<organism evidence="3 4">
    <name type="scientific">Algivirga pacifica</name>
    <dbReference type="NCBI Taxonomy" id="1162670"/>
    <lineage>
        <taxon>Bacteria</taxon>
        <taxon>Pseudomonadati</taxon>
        <taxon>Bacteroidota</taxon>
        <taxon>Cytophagia</taxon>
        <taxon>Cytophagales</taxon>
        <taxon>Flammeovirgaceae</taxon>
        <taxon>Algivirga</taxon>
    </lineage>
</organism>
<protein>
    <recommendedName>
        <fullName evidence="2">GAF domain-containing protein</fullName>
    </recommendedName>
</protein>
<gene>
    <name evidence="3" type="ORF">GCM10023331_16690</name>
</gene>
<dbReference type="EMBL" id="BAABJX010000024">
    <property type="protein sequence ID" value="GAA4832080.1"/>
    <property type="molecule type" value="Genomic_DNA"/>
</dbReference>
<keyword evidence="1" id="KW-1133">Transmembrane helix</keyword>
<keyword evidence="1" id="KW-0812">Transmembrane</keyword>
<dbReference type="Pfam" id="PF13185">
    <property type="entry name" value="GAF_2"/>
    <property type="match status" value="1"/>
</dbReference>
<comment type="caution">
    <text evidence="3">The sequence shown here is derived from an EMBL/GenBank/DDBJ whole genome shotgun (WGS) entry which is preliminary data.</text>
</comment>
<evidence type="ECO:0000256" key="1">
    <source>
        <dbReference type="SAM" id="Phobius"/>
    </source>
</evidence>
<dbReference type="InterPro" id="IPR003018">
    <property type="entry name" value="GAF"/>
</dbReference>
<keyword evidence="4" id="KW-1185">Reference proteome</keyword>
<reference evidence="4" key="1">
    <citation type="journal article" date="2019" name="Int. J. Syst. Evol. Microbiol.">
        <title>The Global Catalogue of Microorganisms (GCM) 10K type strain sequencing project: providing services to taxonomists for standard genome sequencing and annotation.</title>
        <authorList>
            <consortium name="The Broad Institute Genomics Platform"/>
            <consortium name="The Broad Institute Genome Sequencing Center for Infectious Disease"/>
            <person name="Wu L."/>
            <person name="Ma J."/>
        </authorList>
    </citation>
    <scope>NUCLEOTIDE SEQUENCE [LARGE SCALE GENOMIC DNA]</scope>
    <source>
        <strain evidence="4">JCM 18326</strain>
    </source>
</reference>
<evidence type="ECO:0000313" key="3">
    <source>
        <dbReference type="EMBL" id="GAA4832080.1"/>
    </source>
</evidence>
<dbReference type="Proteomes" id="UP001500298">
    <property type="component" value="Unassembled WGS sequence"/>
</dbReference>
<dbReference type="Gene3D" id="3.30.450.40">
    <property type="match status" value="1"/>
</dbReference>
<evidence type="ECO:0000313" key="4">
    <source>
        <dbReference type="Proteomes" id="UP001500298"/>
    </source>
</evidence>
<sequence length="542" mass="62641">MIWWSYSSQVKALEENEELFLYLKDCNNWWNKAYRLSNELALEEVKQEAFYTESQKLKEVYAAVDTVLLKLNALSKYHYVQEKRSELPQLVEKIKTYKIKAHVLTQKHQQRGYGSWGEIGRLDKKLMELSHRASVPSSLCYTLQVAQKNFLLTNDMAFVGQFDRTVENLREKLLAIYKQEQASLLLEQQLQETLVLLSNCQYIFHSVVEYTKDIGSAETEGVGFQLYQLHREVVMFLDNLEDTVEMQIYSDRQGASRWFYICLIFELLLFLVVLGGLLGKITNSVTSIDELLDKILRQDYHTSVSDKISVMEMETVYQSLQQLEVKLKNTKWLLNHPDEVNHKGDILFIELTELLNSRALFKQESEKQTWLANSITRLNVQLAKARTLPQVGESLLEQLLSLLKIGQAAVFILEEERDALFFQQIASYALDTKRFSLKRIALEDGLLGQVYHEQDTLLIRDIPEDYMHISSGLGEATPTLLLLKPLMLEGKVYGVLELASFQEMEAEHLLLIDHLATNATVMIKNILLMEQRDKAVNRANNP</sequence>
<accession>A0ABP9D6I0</accession>
<dbReference type="InterPro" id="IPR029016">
    <property type="entry name" value="GAF-like_dom_sf"/>
</dbReference>
<dbReference type="SUPFAM" id="SSF55781">
    <property type="entry name" value="GAF domain-like"/>
    <property type="match status" value="1"/>
</dbReference>
<name>A0ABP9D6I0_9BACT</name>
<proteinExistence type="predicted"/>
<feature type="domain" description="GAF" evidence="2">
    <location>
        <begin position="386"/>
        <end position="523"/>
    </location>
</feature>